<name>A0A849SSN5_UNCEI</name>
<reference evidence="11 12" key="1">
    <citation type="submission" date="2020-04" db="EMBL/GenBank/DDBJ databases">
        <title>Metagenomic profiling of ammonia- and methane-oxidizing microorganisms in a Dutch drinking water treatment plant.</title>
        <authorList>
            <person name="Poghosyan L."/>
            <person name="Leucker S."/>
        </authorList>
    </citation>
    <scope>NUCLEOTIDE SEQUENCE [LARGE SCALE GENOMIC DNA]</scope>
    <source>
        <strain evidence="11">S-RSF-IL-03</strain>
    </source>
</reference>
<dbReference type="PIRSF" id="PIRSF037215">
    <property type="entry name" value="Peptidase_M20B"/>
    <property type="match status" value="1"/>
</dbReference>
<keyword evidence="5 9" id="KW-0862">Zinc</keyword>
<feature type="binding site" evidence="9">
    <location>
        <position position="152"/>
    </location>
    <ligand>
        <name>Zn(2+)</name>
        <dbReference type="ChEBI" id="CHEBI:29105"/>
        <label>1</label>
    </ligand>
</feature>
<feature type="binding site" evidence="9">
    <location>
        <position position="152"/>
    </location>
    <ligand>
        <name>Zn(2+)</name>
        <dbReference type="ChEBI" id="CHEBI:29105"/>
        <label>2</label>
    </ligand>
</feature>
<dbReference type="Proteomes" id="UP000580839">
    <property type="component" value="Unassembled WGS sequence"/>
</dbReference>
<dbReference type="NCBIfam" id="TIGR01882">
    <property type="entry name" value="peptidase-T"/>
    <property type="match status" value="1"/>
</dbReference>
<dbReference type="PROSITE" id="PS00759">
    <property type="entry name" value="ARGE_DAPE_CPG2_2"/>
    <property type="match status" value="1"/>
</dbReference>
<dbReference type="InterPro" id="IPR010161">
    <property type="entry name" value="Peptidase_M20B"/>
</dbReference>
<dbReference type="Gene3D" id="3.30.70.360">
    <property type="match status" value="1"/>
</dbReference>
<evidence type="ECO:0000256" key="7">
    <source>
        <dbReference type="NCBIfam" id="TIGR01882"/>
    </source>
</evidence>
<keyword evidence="4 11" id="KW-0378">Hydrolase</keyword>
<gene>
    <name evidence="11" type="primary">pepT</name>
    <name evidence="11" type="ORF">HOP12_09495</name>
</gene>
<evidence type="ECO:0000259" key="10">
    <source>
        <dbReference type="Pfam" id="PF07687"/>
    </source>
</evidence>
<dbReference type="PANTHER" id="PTHR42994:SF1">
    <property type="entry name" value="PEPTIDASE T"/>
    <property type="match status" value="1"/>
</dbReference>
<feature type="binding site" evidence="9">
    <location>
        <position position="392"/>
    </location>
    <ligand>
        <name>Zn(2+)</name>
        <dbReference type="ChEBI" id="CHEBI:29105"/>
        <label>2</label>
    </ligand>
</feature>
<dbReference type="GO" id="GO:0006518">
    <property type="term" value="P:peptide metabolic process"/>
    <property type="evidence" value="ECO:0007669"/>
    <property type="project" value="InterPro"/>
</dbReference>
<comment type="caution">
    <text evidence="11">The sequence shown here is derived from an EMBL/GenBank/DDBJ whole genome shotgun (WGS) entry which is preliminary data.</text>
</comment>
<dbReference type="SUPFAM" id="SSF53187">
    <property type="entry name" value="Zn-dependent exopeptidases"/>
    <property type="match status" value="1"/>
</dbReference>
<dbReference type="GO" id="GO:0008270">
    <property type="term" value="F:zinc ion binding"/>
    <property type="evidence" value="ECO:0007669"/>
    <property type="project" value="InterPro"/>
</dbReference>
<feature type="binding site" evidence="9">
    <location>
        <position position="89"/>
    </location>
    <ligand>
        <name>Zn(2+)</name>
        <dbReference type="ChEBI" id="CHEBI:29105"/>
        <label>1</label>
    </ligand>
</feature>
<evidence type="ECO:0000256" key="6">
    <source>
        <dbReference type="ARBA" id="ARBA00023049"/>
    </source>
</evidence>
<evidence type="ECO:0000256" key="4">
    <source>
        <dbReference type="ARBA" id="ARBA00022801"/>
    </source>
</evidence>
<dbReference type="Gene3D" id="3.40.630.10">
    <property type="entry name" value="Zn peptidases"/>
    <property type="match status" value="1"/>
</dbReference>
<evidence type="ECO:0000256" key="1">
    <source>
        <dbReference type="ARBA" id="ARBA00009692"/>
    </source>
</evidence>
<comment type="cofactor">
    <cofactor evidence="9">
        <name>Zn(2+)</name>
        <dbReference type="ChEBI" id="CHEBI:29105"/>
    </cofactor>
    <text evidence="9">Binds 2 Zn(2+) ions per subunit.</text>
</comment>
<evidence type="ECO:0000256" key="3">
    <source>
        <dbReference type="ARBA" id="ARBA00022723"/>
    </source>
</evidence>
<comment type="similarity">
    <text evidence="1">Belongs to the peptidase M20B family.</text>
</comment>
<dbReference type="InterPro" id="IPR001261">
    <property type="entry name" value="ArgE/DapE_CS"/>
</dbReference>
<accession>A0A849SSN5</accession>
<feature type="domain" description="Peptidase M20 dimerisation" evidence="10">
    <location>
        <begin position="224"/>
        <end position="318"/>
    </location>
</feature>
<keyword evidence="6" id="KW-0482">Metalloprotease</keyword>
<dbReference type="NCBIfam" id="NF009920">
    <property type="entry name" value="PRK13381.1"/>
    <property type="match status" value="1"/>
</dbReference>
<evidence type="ECO:0000256" key="8">
    <source>
        <dbReference type="PIRSR" id="PIRSR037215-1"/>
    </source>
</evidence>
<evidence type="ECO:0000313" key="12">
    <source>
        <dbReference type="Proteomes" id="UP000580839"/>
    </source>
</evidence>
<dbReference type="EMBL" id="JABFRW010000118">
    <property type="protein sequence ID" value="NOT34390.1"/>
    <property type="molecule type" value="Genomic_DNA"/>
</dbReference>
<dbReference type="GO" id="GO:0006508">
    <property type="term" value="P:proteolysis"/>
    <property type="evidence" value="ECO:0007669"/>
    <property type="project" value="UniProtKB-UniRule"/>
</dbReference>
<feature type="binding site" evidence="9">
    <location>
        <position position="187"/>
    </location>
    <ligand>
        <name>Zn(2+)</name>
        <dbReference type="ChEBI" id="CHEBI:29105"/>
        <label>2</label>
    </ligand>
</feature>
<sequence length="421" mass="45649">MEDALKAETTKTSVVERFLRYVQLDTQSDESSDTVPSTAKQLVLLDLLVTELRSLGITDATRDEHGVVMATIPATTRKPGVPVIGLLAHVDTSPESPGAGVKPLVHRAWDGRDLVLPDDSSIVLRASELPELAAFKGHDIITASGTTLLGADDKSGVAAIMAAVEYLLAHPEIPHGAIRIGFTPDEEIGRGADHFDVTRFGAFCAYTLDSGLLGQLDAETFSGDSATVTFTGFNTHPGYAKDRMRNSIKAAADFLTRLPADALSPETTHEREGYLHPYVIEGGVDRTSIRMIVRDFAVSGLHEREALLQRLAREAAAAHPGISATVEVRENYRNMREVLDQHPQILDHAREAIRRAGLTPLDSAIRGGTDGSRLSFMGLPTPNLFAGQHNFHSKLEWVAATELEKAVETVVELAKVWEEQA</sequence>
<keyword evidence="2" id="KW-0645">Protease</keyword>
<dbReference type="CDD" id="cd03892">
    <property type="entry name" value="M20_peptT"/>
    <property type="match status" value="1"/>
</dbReference>
<keyword evidence="11" id="KW-0031">Aminopeptidase</keyword>
<evidence type="ECO:0000313" key="11">
    <source>
        <dbReference type="EMBL" id="NOT34390.1"/>
    </source>
</evidence>
<proteinExistence type="inferred from homology"/>
<keyword evidence="3 9" id="KW-0479">Metal-binding</keyword>
<dbReference type="GO" id="GO:0008237">
    <property type="term" value="F:metallopeptidase activity"/>
    <property type="evidence" value="ECO:0007669"/>
    <property type="project" value="UniProtKB-KW"/>
</dbReference>
<dbReference type="GO" id="GO:0045148">
    <property type="term" value="F:tripeptide aminopeptidase activity"/>
    <property type="evidence" value="ECO:0007669"/>
    <property type="project" value="UniProtKB-UniRule"/>
</dbReference>
<evidence type="ECO:0000256" key="9">
    <source>
        <dbReference type="PIRSR" id="PIRSR037215-2"/>
    </source>
</evidence>
<dbReference type="GO" id="GO:0005829">
    <property type="term" value="C:cytosol"/>
    <property type="evidence" value="ECO:0007669"/>
    <property type="project" value="TreeGrafter"/>
</dbReference>
<dbReference type="Pfam" id="PF01546">
    <property type="entry name" value="Peptidase_M20"/>
    <property type="match status" value="1"/>
</dbReference>
<dbReference type="InterPro" id="IPR011650">
    <property type="entry name" value="Peptidase_M20_dimer"/>
</dbReference>
<organism evidence="11 12">
    <name type="scientific">Eiseniibacteriota bacterium</name>
    <dbReference type="NCBI Taxonomy" id="2212470"/>
    <lineage>
        <taxon>Bacteria</taxon>
        <taxon>Candidatus Eiseniibacteriota</taxon>
    </lineage>
</organism>
<dbReference type="InterPro" id="IPR036264">
    <property type="entry name" value="Bact_exopeptidase_dim_dom"/>
</dbReference>
<dbReference type="Pfam" id="PF07687">
    <property type="entry name" value="M20_dimer"/>
    <property type="match status" value="1"/>
</dbReference>
<dbReference type="InterPro" id="IPR002933">
    <property type="entry name" value="Peptidase_M20"/>
</dbReference>
<feature type="binding site" evidence="9">
    <location>
        <position position="209"/>
    </location>
    <ligand>
        <name>Zn(2+)</name>
        <dbReference type="ChEBI" id="CHEBI:29105"/>
        <label>1</label>
    </ligand>
</feature>
<dbReference type="EC" id="3.4.11.4" evidence="7"/>
<protein>
    <recommendedName>
        <fullName evidence="7">Peptidase T</fullName>
        <ecNumber evidence="7">3.4.11.4</ecNumber>
    </recommendedName>
</protein>
<dbReference type="NCBIfam" id="NF003976">
    <property type="entry name" value="PRK05469.1"/>
    <property type="match status" value="1"/>
</dbReference>
<dbReference type="AlphaFoldDB" id="A0A849SSN5"/>
<dbReference type="PROSITE" id="PS00758">
    <property type="entry name" value="ARGE_DAPE_CPG2_1"/>
    <property type="match status" value="1"/>
</dbReference>
<dbReference type="PANTHER" id="PTHR42994">
    <property type="entry name" value="PEPTIDASE T"/>
    <property type="match status" value="1"/>
</dbReference>
<feature type="active site" evidence="8">
    <location>
        <position position="91"/>
    </location>
</feature>
<evidence type="ECO:0000256" key="2">
    <source>
        <dbReference type="ARBA" id="ARBA00022670"/>
    </source>
</evidence>
<feature type="active site" description="Proton acceptor" evidence="8">
    <location>
        <position position="186"/>
    </location>
</feature>
<dbReference type="SUPFAM" id="SSF55031">
    <property type="entry name" value="Bacterial exopeptidase dimerisation domain"/>
    <property type="match status" value="1"/>
</dbReference>
<evidence type="ECO:0000256" key="5">
    <source>
        <dbReference type="ARBA" id="ARBA00022833"/>
    </source>
</evidence>